<proteinExistence type="predicted"/>
<evidence type="ECO:0000256" key="1">
    <source>
        <dbReference type="SAM" id="SignalP"/>
    </source>
</evidence>
<dbReference type="AlphaFoldDB" id="A0A2Z6AZU9"/>
<feature type="chain" id="PRO_5016366929" evidence="1">
    <location>
        <begin position="24"/>
        <end position="285"/>
    </location>
</feature>
<evidence type="ECO:0000313" key="2">
    <source>
        <dbReference type="EMBL" id="BBD08715.1"/>
    </source>
</evidence>
<dbReference type="KEGG" id="dfl:DFE_1989"/>
<keyword evidence="1" id="KW-0732">Signal</keyword>
<dbReference type="SUPFAM" id="SSF56300">
    <property type="entry name" value="Metallo-dependent phosphatases"/>
    <property type="match status" value="1"/>
</dbReference>
<dbReference type="Proteomes" id="UP000269883">
    <property type="component" value="Chromosome"/>
</dbReference>
<dbReference type="EMBL" id="AP017378">
    <property type="protein sequence ID" value="BBD08715.1"/>
    <property type="molecule type" value="Genomic_DNA"/>
</dbReference>
<keyword evidence="3" id="KW-1185">Reference proteome</keyword>
<gene>
    <name evidence="2" type="ORF">DFE_1989</name>
</gene>
<reference evidence="2 3" key="1">
    <citation type="journal article" date="2018" name="Sci. Adv.">
        <title>Multi-heme cytochromes provide a pathway for survival in energy-limited environments.</title>
        <authorList>
            <person name="Deng X."/>
            <person name="Dohmae N."/>
            <person name="Nealson K.H."/>
            <person name="Hashimoto K."/>
            <person name="Okamoto A."/>
        </authorList>
    </citation>
    <scope>NUCLEOTIDE SEQUENCE [LARGE SCALE GENOMIC DNA]</scope>
    <source>
        <strain evidence="2 3">IS5</strain>
    </source>
</reference>
<evidence type="ECO:0000313" key="3">
    <source>
        <dbReference type="Proteomes" id="UP000269883"/>
    </source>
</evidence>
<accession>A0A2Z6AZU9</accession>
<organism evidence="2 3">
    <name type="scientific">Desulfovibrio ferrophilus</name>
    <dbReference type="NCBI Taxonomy" id="241368"/>
    <lineage>
        <taxon>Bacteria</taxon>
        <taxon>Pseudomonadati</taxon>
        <taxon>Thermodesulfobacteriota</taxon>
        <taxon>Desulfovibrionia</taxon>
        <taxon>Desulfovibrionales</taxon>
        <taxon>Desulfovibrionaceae</taxon>
        <taxon>Desulfovibrio</taxon>
    </lineage>
</organism>
<name>A0A2Z6AZU9_9BACT</name>
<feature type="signal peptide" evidence="1">
    <location>
        <begin position="1"/>
        <end position="23"/>
    </location>
</feature>
<sequence>MNLIRTILMALCCVFGVAGAGMASESDVVLLYTGNSLGEYQACPTCGQYSEGGLDRRATMLANQRAAGDTIFLLSGGYDFTSYIKHWRPKGGQLEALAEAYAKLGYDLGVLAAGDQQYLGHAGLKPPAGFVPVAEEPEVRILTKGKIRLGVVLCPVLEGKEFTPEEKQLESVAKAATALRDQCDIVVAVSTWGGRGESAFLKAFPGVVDVLLGSGPGSGAGARVMSDGATLWLRPKPDGRAVMRLGLASFLSAGKWNKDFLAAETLSLDFRVKGDGRISTLFAWI</sequence>
<dbReference type="Gene3D" id="3.60.21.10">
    <property type="match status" value="1"/>
</dbReference>
<protein>
    <submittedName>
        <fullName evidence="2">Uncharacterized protein</fullName>
    </submittedName>
</protein>
<dbReference type="InterPro" id="IPR029052">
    <property type="entry name" value="Metallo-depent_PP-like"/>
</dbReference>